<dbReference type="PANTHER" id="PTHR45566">
    <property type="entry name" value="HTH-TYPE TRANSCRIPTIONAL REGULATOR YHJB-RELATED"/>
    <property type="match status" value="1"/>
</dbReference>
<evidence type="ECO:0000259" key="1">
    <source>
        <dbReference type="PROSITE" id="PS50043"/>
    </source>
</evidence>
<dbReference type="RefSeq" id="WP_075131133.1">
    <property type="nucleotide sequence ID" value="NZ_MSIF01000001.1"/>
</dbReference>
<dbReference type="InterPro" id="IPR016032">
    <property type="entry name" value="Sig_transdc_resp-reg_C-effctor"/>
</dbReference>
<dbReference type="InterPro" id="IPR000792">
    <property type="entry name" value="Tscrpt_reg_LuxR_C"/>
</dbReference>
<evidence type="ECO:0000313" key="2">
    <source>
        <dbReference type="EMBL" id="OLF14186.1"/>
    </source>
</evidence>
<dbReference type="SUPFAM" id="SSF46894">
    <property type="entry name" value="C-terminal effector domain of the bipartite response regulators"/>
    <property type="match status" value="1"/>
</dbReference>
<gene>
    <name evidence="2" type="ORF">BLA60_03300</name>
</gene>
<dbReference type="CDD" id="cd06170">
    <property type="entry name" value="LuxR_C_like"/>
    <property type="match status" value="1"/>
</dbReference>
<organism evidence="2 3">
    <name type="scientific">Actinophytocola xinjiangensis</name>
    <dbReference type="NCBI Taxonomy" id="485602"/>
    <lineage>
        <taxon>Bacteria</taxon>
        <taxon>Bacillati</taxon>
        <taxon>Actinomycetota</taxon>
        <taxon>Actinomycetes</taxon>
        <taxon>Pseudonocardiales</taxon>
        <taxon>Pseudonocardiaceae</taxon>
    </lineage>
</organism>
<reference evidence="2 3" key="1">
    <citation type="submission" date="2016-12" db="EMBL/GenBank/DDBJ databases">
        <title>The draft genome sequence of Actinophytocola xinjiangensis.</title>
        <authorList>
            <person name="Wang W."/>
            <person name="Yuan L."/>
        </authorList>
    </citation>
    <scope>NUCLEOTIDE SEQUENCE [LARGE SCALE GENOMIC DNA]</scope>
    <source>
        <strain evidence="2 3">CGMCC 4.4663</strain>
    </source>
</reference>
<dbReference type="PRINTS" id="PR00038">
    <property type="entry name" value="HTHLUXR"/>
</dbReference>
<dbReference type="GO" id="GO:0006355">
    <property type="term" value="P:regulation of DNA-templated transcription"/>
    <property type="evidence" value="ECO:0007669"/>
    <property type="project" value="InterPro"/>
</dbReference>
<dbReference type="InterPro" id="IPR051015">
    <property type="entry name" value="EvgA-like"/>
</dbReference>
<sequence length="206" mass="20873">MTAPPGEIRVLVNERESVVRSAIARLGGIVCAGAVGDPADVVGAVAATGARVVVYDEAGLGHQAVSESLAGLVAPRAVVLAGDGVPPARHLAGGAFGLVPRTAAPAELGLAIRAVAGGGMYLAADHAGRLLETLTGGSGVRGLTLRQHEVLDLLATGASNAEIASVLSVSEKTVKSHVSGILNRLNLRNRTQVLAYLMSCERIPVR</sequence>
<keyword evidence="3" id="KW-1185">Reference proteome</keyword>
<dbReference type="AlphaFoldDB" id="A0A7Z1B1G1"/>
<dbReference type="Proteomes" id="UP000185696">
    <property type="component" value="Unassembled WGS sequence"/>
</dbReference>
<feature type="domain" description="HTH luxR-type" evidence="1">
    <location>
        <begin position="136"/>
        <end position="201"/>
    </location>
</feature>
<comment type="caution">
    <text evidence="2">The sequence shown here is derived from an EMBL/GenBank/DDBJ whole genome shotgun (WGS) entry which is preliminary data.</text>
</comment>
<proteinExistence type="predicted"/>
<dbReference type="SMART" id="SM00421">
    <property type="entry name" value="HTH_LUXR"/>
    <property type="match status" value="1"/>
</dbReference>
<dbReference type="Pfam" id="PF00196">
    <property type="entry name" value="GerE"/>
    <property type="match status" value="1"/>
</dbReference>
<dbReference type="Gene3D" id="3.40.50.2300">
    <property type="match status" value="1"/>
</dbReference>
<protein>
    <recommendedName>
        <fullName evidence="1">HTH luxR-type domain-containing protein</fullName>
    </recommendedName>
</protein>
<accession>A0A7Z1B1G1</accession>
<dbReference type="EMBL" id="MSIF01000001">
    <property type="protein sequence ID" value="OLF14186.1"/>
    <property type="molecule type" value="Genomic_DNA"/>
</dbReference>
<dbReference type="PANTHER" id="PTHR45566:SF2">
    <property type="entry name" value="NARL SUBFAMILY"/>
    <property type="match status" value="1"/>
</dbReference>
<name>A0A7Z1B1G1_9PSEU</name>
<dbReference type="PROSITE" id="PS50043">
    <property type="entry name" value="HTH_LUXR_2"/>
    <property type="match status" value="1"/>
</dbReference>
<dbReference type="GO" id="GO:0003677">
    <property type="term" value="F:DNA binding"/>
    <property type="evidence" value="ECO:0007669"/>
    <property type="project" value="InterPro"/>
</dbReference>
<evidence type="ECO:0000313" key="3">
    <source>
        <dbReference type="Proteomes" id="UP000185696"/>
    </source>
</evidence>
<dbReference type="OrthoDB" id="4309410at2"/>